<evidence type="ECO:0000313" key="3">
    <source>
        <dbReference type="EMBL" id="CUP14527.1"/>
    </source>
</evidence>
<feature type="domain" description="Phage head morphogenesis" evidence="2">
    <location>
        <begin position="112"/>
        <end position="205"/>
    </location>
</feature>
<dbReference type="STRING" id="47678.ERS852494_01608"/>
<gene>
    <name evidence="3" type="ORF">ERS852494_01608</name>
</gene>
<proteinExistence type="predicted"/>
<dbReference type="Pfam" id="PF04233">
    <property type="entry name" value="Phage_Mu_F"/>
    <property type="match status" value="1"/>
</dbReference>
<name>A0A174KWL8_9BACE</name>
<dbReference type="EMBL" id="CZAI01000003">
    <property type="protein sequence ID" value="CUP14527.1"/>
    <property type="molecule type" value="Genomic_DNA"/>
</dbReference>
<evidence type="ECO:0000313" key="4">
    <source>
        <dbReference type="Proteomes" id="UP000095657"/>
    </source>
</evidence>
<organism evidence="3 4">
    <name type="scientific">Bacteroides caccae</name>
    <dbReference type="NCBI Taxonomy" id="47678"/>
    <lineage>
        <taxon>Bacteria</taxon>
        <taxon>Pseudomonadati</taxon>
        <taxon>Bacteroidota</taxon>
        <taxon>Bacteroidia</taxon>
        <taxon>Bacteroidales</taxon>
        <taxon>Bacteroidaceae</taxon>
        <taxon>Bacteroides</taxon>
    </lineage>
</organism>
<reference evidence="3 4" key="1">
    <citation type="submission" date="2015-09" db="EMBL/GenBank/DDBJ databases">
        <authorList>
            <consortium name="Pathogen Informatics"/>
        </authorList>
    </citation>
    <scope>NUCLEOTIDE SEQUENCE [LARGE SCALE GENOMIC DNA]</scope>
    <source>
        <strain evidence="3 4">2789STDY5834880</strain>
    </source>
</reference>
<dbReference type="Proteomes" id="UP000095657">
    <property type="component" value="Unassembled WGS sequence"/>
</dbReference>
<dbReference type="AlphaFoldDB" id="A0A174KWL8"/>
<evidence type="ECO:0000256" key="1">
    <source>
        <dbReference type="SAM" id="MobiDB-lite"/>
    </source>
</evidence>
<dbReference type="InterPro" id="IPR006528">
    <property type="entry name" value="Phage_head_morphogenesis_dom"/>
</dbReference>
<evidence type="ECO:0000259" key="2">
    <source>
        <dbReference type="Pfam" id="PF04233"/>
    </source>
</evidence>
<protein>
    <submittedName>
        <fullName evidence="3">Phage Mu protein F like protein</fullName>
    </submittedName>
</protein>
<accession>A0A174KWL8</accession>
<feature type="region of interest" description="Disordered" evidence="1">
    <location>
        <begin position="217"/>
        <end position="242"/>
    </location>
</feature>
<sequence>MINELYRDAAVDSASSGFSFDDEVMRQALKNIYSKSFHPMTDIEENLFNETWKAMNEATDKGFGIRQPVDPDYDFYQELKHNNAVFSAFKVHRAQNDMAAQLLDSEGKLKPFEQWSKEVQPIATHQMEHWLKTEYDTAVIRAHQAADWRQFEREKDILPNLKWLPSTSIHPGADHKIFWGTVLPVDHPFWKSHRPGDRWNCKCPLTSTDEPCTPMDGIPEGGDDDKPADGLKGNPGQTGELFDKSHPYVEHAYDGAEEAVNKFLETSIGTNVPAGLNVHEQRKWIENVHRTEEKLKLEQGKLMTFEEANGMKGNPHYKEDVGYRENCQSCVVANELRRRGYNVEAQIRIKSDSRNIPQQLSSKTEWAWIDPKTGERPKKLTAGGQYWDRNLHKEKAKSAAEMKKEFDELTKEAGRYHLSFNWKGRSIEGHIITAERFGNGGLRLYDPQIGKIVEWKDLKKNIRTEYGIRLYRVDNMLINEDIIGGIVREASE</sequence>